<comment type="cofactor">
    <cofactor evidence="1">
        <name>pyridoxal 5'-phosphate</name>
        <dbReference type="ChEBI" id="CHEBI:597326"/>
    </cofactor>
</comment>
<dbReference type="PANTHER" id="PTHR46383">
    <property type="entry name" value="ASPARTATE AMINOTRANSFERASE"/>
    <property type="match status" value="1"/>
</dbReference>
<dbReference type="InterPro" id="IPR050596">
    <property type="entry name" value="AspAT/PAT-like"/>
</dbReference>
<name>A0A450U3L6_9GAMM</name>
<dbReference type="InterPro" id="IPR015424">
    <property type="entry name" value="PyrdxlP-dep_Trfase"/>
</dbReference>
<dbReference type="CDD" id="cd00609">
    <property type="entry name" value="AAT_like"/>
    <property type="match status" value="1"/>
</dbReference>
<organism evidence="8">
    <name type="scientific">Candidatus Kentrum sp. FW</name>
    <dbReference type="NCBI Taxonomy" id="2126338"/>
    <lineage>
        <taxon>Bacteria</taxon>
        <taxon>Pseudomonadati</taxon>
        <taxon>Pseudomonadota</taxon>
        <taxon>Gammaproteobacteria</taxon>
        <taxon>Candidatus Kentrum</taxon>
    </lineage>
</organism>
<sequence length="194" mass="21141">MANITPFYVMDIFARAKKLAAQGRRIIHMEIGEPDFQAPEPVIQSAIQALTEGHTRYTATLGLPALRERIADFYLRRHGVNIPWRRIVVTPGTSGALQLALAVLINPGDGVLVSDPGYPSNRNMIRVFGGSVVDIPVGPDTRYQPTPDLMARHAIDGGGNRDDTIEPDRLPHARAGYDGHHRASEPSEYPACGG</sequence>
<feature type="region of interest" description="Disordered" evidence="6">
    <location>
        <begin position="156"/>
        <end position="194"/>
    </location>
</feature>
<gene>
    <name evidence="8" type="ORF">BECKFW1821C_GA0114237_11367</name>
</gene>
<dbReference type="PANTHER" id="PTHR46383:SF2">
    <property type="entry name" value="AMINOTRANSFERASE"/>
    <property type="match status" value="1"/>
</dbReference>
<protein>
    <submittedName>
        <fullName evidence="8">Aminotransferase class I and II</fullName>
    </submittedName>
</protein>
<keyword evidence="3 8" id="KW-0032">Aminotransferase</keyword>
<feature type="compositionally biased region" description="Basic and acidic residues" evidence="6">
    <location>
        <begin position="156"/>
        <end position="185"/>
    </location>
</feature>
<evidence type="ECO:0000256" key="1">
    <source>
        <dbReference type="ARBA" id="ARBA00001933"/>
    </source>
</evidence>
<feature type="domain" description="Aminotransferase class I/classII large" evidence="7">
    <location>
        <begin position="26"/>
        <end position="144"/>
    </location>
</feature>
<dbReference type="Pfam" id="PF00155">
    <property type="entry name" value="Aminotran_1_2"/>
    <property type="match status" value="1"/>
</dbReference>
<evidence type="ECO:0000256" key="3">
    <source>
        <dbReference type="ARBA" id="ARBA00022576"/>
    </source>
</evidence>
<dbReference type="GO" id="GO:0006520">
    <property type="term" value="P:amino acid metabolic process"/>
    <property type="evidence" value="ECO:0007669"/>
    <property type="project" value="InterPro"/>
</dbReference>
<evidence type="ECO:0000256" key="4">
    <source>
        <dbReference type="ARBA" id="ARBA00022679"/>
    </source>
</evidence>
<dbReference type="InterPro" id="IPR004839">
    <property type="entry name" value="Aminotransferase_I/II_large"/>
</dbReference>
<dbReference type="SUPFAM" id="SSF53383">
    <property type="entry name" value="PLP-dependent transferases"/>
    <property type="match status" value="1"/>
</dbReference>
<reference evidence="8" key="1">
    <citation type="submission" date="2019-02" db="EMBL/GenBank/DDBJ databases">
        <authorList>
            <person name="Gruber-Vodicka R. H."/>
            <person name="Seah K. B. B."/>
        </authorList>
    </citation>
    <scope>NUCLEOTIDE SEQUENCE</scope>
    <source>
        <strain evidence="8">BECK_BZ131</strain>
    </source>
</reference>
<keyword evidence="5" id="KW-0663">Pyridoxal phosphate</keyword>
<evidence type="ECO:0000256" key="5">
    <source>
        <dbReference type="ARBA" id="ARBA00022898"/>
    </source>
</evidence>
<evidence type="ECO:0000256" key="2">
    <source>
        <dbReference type="ARBA" id="ARBA00007441"/>
    </source>
</evidence>
<dbReference type="EMBL" id="CAADFE010000136">
    <property type="protein sequence ID" value="VFJ77703.1"/>
    <property type="molecule type" value="Genomic_DNA"/>
</dbReference>
<evidence type="ECO:0000313" key="8">
    <source>
        <dbReference type="EMBL" id="VFJ77703.1"/>
    </source>
</evidence>
<evidence type="ECO:0000256" key="6">
    <source>
        <dbReference type="SAM" id="MobiDB-lite"/>
    </source>
</evidence>
<dbReference type="GO" id="GO:0030170">
    <property type="term" value="F:pyridoxal phosphate binding"/>
    <property type="evidence" value="ECO:0007669"/>
    <property type="project" value="InterPro"/>
</dbReference>
<keyword evidence="4 8" id="KW-0808">Transferase</keyword>
<dbReference type="AlphaFoldDB" id="A0A450U3L6"/>
<proteinExistence type="inferred from homology"/>
<dbReference type="InterPro" id="IPR015421">
    <property type="entry name" value="PyrdxlP-dep_Trfase_major"/>
</dbReference>
<dbReference type="GO" id="GO:0008483">
    <property type="term" value="F:transaminase activity"/>
    <property type="evidence" value="ECO:0007669"/>
    <property type="project" value="UniProtKB-KW"/>
</dbReference>
<comment type="similarity">
    <text evidence="2">Belongs to the class-I pyridoxal-phosphate-dependent aminotransferase family.</text>
</comment>
<evidence type="ECO:0000259" key="7">
    <source>
        <dbReference type="Pfam" id="PF00155"/>
    </source>
</evidence>
<dbReference type="Gene3D" id="3.40.640.10">
    <property type="entry name" value="Type I PLP-dependent aspartate aminotransferase-like (Major domain)"/>
    <property type="match status" value="1"/>
</dbReference>
<accession>A0A450U3L6</accession>